<keyword evidence="5" id="KW-1185">Reference proteome</keyword>
<organism evidence="4 5">
    <name type="scientific">Reinekea marina</name>
    <dbReference type="NCBI Taxonomy" id="1310421"/>
    <lineage>
        <taxon>Bacteria</taxon>
        <taxon>Pseudomonadati</taxon>
        <taxon>Pseudomonadota</taxon>
        <taxon>Gammaproteobacteria</taxon>
        <taxon>Oceanospirillales</taxon>
        <taxon>Saccharospirillaceae</taxon>
        <taxon>Reinekea</taxon>
    </lineage>
</organism>
<evidence type="ECO:0000259" key="3">
    <source>
        <dbReference type="PROSITE" id="PS50894"/>
    </source>
</evidence>
<dbReference type="Gene3D" id="1.20.120.160">
    <property type="entry name" value="HPT domain"/>
    <property type="match status" value="1"/>
</dbReference>
<dbReference type="Pfam" id="PF01627">
    <property type="entry name" value="Hpt"/>
    <property type="match status" value="1"/>
</dbReference>
<keyword evidence="1" id="KW-0902">Two-component regulatory system</keyword>
<feature type="modified residue" description="Phosphohistidine" evidence="2">
    <location>
        <position position="53"/>
    </location>
</feature>
<dbReference type="RefSeq" id="WP_290281753.1">
    <property type="nucleotide sequence ID" value="NZ_JAUFQI010000001.1"/>
</dbReference>
<feature type="domain" description="HPt" evidence="3">
    <location>
        <begin position="14"/>
        <end position="107"/>
    </location>
</feature>
<reference evidence="5" key="1">
    <citation type="journal article" date="2019" name="Int. J. Syst. Evol. Microbiol.">
        <title>The Global Catalogue of Microorganisms (GCM) 10K type strain sequencing project: providing services to taxonomists for standard genome sequencing and annotation.</title>
        <authorList>
            <consortium name="The Broad Institute Genomics Platform"/>
            <consortium name="The Broad Institute Genome Sequencing Center for Infectious Disease"/>
            <person name="Wu L."/>
            <person name="Ma J."/>
        </authorList>
    </citation>
    <scope>NUCLEOTIDE SEQUENCE [LARGE SCALE GENOMIC DNA]</scope>
    <source>
        <strain evidence="5">CECT 8288</strain>
    </source>
</reference>
<name>A0ABV7WPN4_9GAMM</name>
<dbReference type="Proteomes" id="UP001595710">
    <property type="component" value="Unassembled WGS sequence"/>
</dbReference>
<dbReference type="PROSITE" id="PS50894">
    <property type="entry name" value="HPT"/>
    <property type="match status" value="1"/>
</dbReference>
<comment type="caution">
    <text evidence="4">The sequence shown here is derived from an EMBL/GenBank/DDBJ whole genome shotgun (WGS) entry which is preliminary data.</text>
</comment>
<evidence type="ECO:0000256" key="2">
    <source>
        <dbReference type="PROSITE-ProRule" id="PRU00110"/>
    </source>
</evidence>
<protein>
    <submittedName>
        <fullName evidence="4">Hpt domain-containing protein</fullName>
    </submittedName>
</protein>
<dbReference type="InterPro" id="IPR008207">
    <property type="entry name" value="Sig_transdc_His_kin_Hpt_dom"/>
</dbReference>
<keyword evidence="2" id="KW-0597">Phosphoprotein</keyword>
<gene>
    <name evidence="4" type="ORF">ACFOND_02165</name>
</gene>
<dbReference type="SMART" id="SM00073">
    <property type="entry name" value="HPT"/>
    <property type="match status" value="1"/>
</dbReference>
<evidence type="ECO:0000313" key="4">
    <source>
        <dbReference type="EMBL" id="MFC3700428.1"/>
    </source>
</evidence>
<proteinExistence type="predicted"/>
<evidence type="ECO:0000313" key="5">
    <source>
        <dbReference type="Proteomes" id="UP001595710"/>
    </source>
</evidence>
<accession>A0ABV7WPN4</accession>
<evidence type="ECO:0000256" key="1">
    <source>
        <dbReference type="ARBA" id="ARBA00023012"/>
    </source>
</evidence>
<dbReference type="SUPFAM" id="SSF47226">
    <property type="entry name" value="Histidine-containing phosphotransfer domain, HPT domain"/>
    <property type="match status" value="1"/>
</dbReference>
<sequence>MFDEEVLNDLKDLLEEDFSQLINAYVRDLKLKVPKMIESLETGDIAEVQSLSHSLKGASKNIGVRKFSESCSAIEQLAKQSEVDELKNLIPLAQQQALELSDKLSELYLS</sequence>
<dbReference type="InterPro" id="IPR036641">
    <property type="entry name" value="HPT_dom_sf"/>
</dbReference>
<dbReference type="EMBL" id="JBHRYN010000005">
    <property type="protein sequence ID" value="MFC3700428.1"/>
    <property type="molecule type" value="Genomic_DNA"/>
</dbReference>